<name>A0ABW7W7T6_9NOCA</name>
<protein>
    <submittedName>
        <fullName evidence="2">Uncharacterized protein</fullName>
    </submittedName>
</protein>
<feature type="region of interest" description="Disordered" evidence="1">
    <location>
        <begin position="1"/>
        <end position="140"/>
    </location>
</feature>
<dbReference type="EMBL" id="JBIRXV010000001">
    <property type="protein sequence ID" value="MFI2319055.1"/>
    <property type="molecule type" value="Genomic_DNA"/>
</dbReference>
<dbReference type="Proteomes" id="UP001611450">
    <property type="component" value="Unassembled WGS sequence"/>
</dbReference>
<keyword evidence="3" id="KW-1185">Reference proteome</keyword>
<evidence type="ECO:0000313" key="3">
    <source>
        <dbReference type="Proteomes" id="UP001611450"/>
    </source>
</evidence>
<comment type="caution">
    <text evidence="2">The sequence shown here is derived from an EMBL/GenBank/DDBJ whole genome shotgun (WGS) entry which is preliminary data.</text>
</comment>
<organism evidence="2 3">
    <name type="scientific">Nocardia beijingensis</name>
    <dbReference type="NCBI Taxonomy" id="95162"/>
    <lineage>
        <taxon>Bacteria</taxon>
        <taxon>Bacillati</taxon>
        <taxon>Actinomycetota</taxon>
        <taxon>Actinomycetes</taxon>
        <taxon>Mycobacteriales</taxon>
        <taxon>Nocardiaceae</taxon>
        <taxon>Nocardia</taxon>
    </lineage>
</organism>
<feature type="compositionally biased region" description="Basic residues" evidence="1">
    <location>
        <begin position="114"/>
        <end position="125"/>
    </location>
</feature>
<reference evidence="2 3" key="1">
    <citation type="submission" date="2024-10" db="EMBL/GenBank/DDBJ databases">
        <title>The Natural Products Discovery Center: Release of the First 8490 Sequenced Strains for Exploring Actinobacteria Biosynthetic Diversity.</title>
        <authorList>
            <person name="Kalkreuter E."/>
            <person name="Kautsar S.A."/>
            <person name="Yang D."/>
            <person name="Bader C.D."/>
            <person name="Teijaro C.N."/>
            <person name="Fluegel L."/>
            <person name="Davis C.M."/>
            <person name="Simpson J.R."/>
            <person name="Lauterbach L."/>
            <person name="Steele A.D."/>
            <person name="Gui C."/>
            <person name="Meng S."/>
            <person name="Li G."/>
            <person name="Viehrig K."/>
            <person name="Ye F."/>
            <person name="Su P."/>
            <person name="Kiefer A.F."/>
            <person name="Nichols A."/>
            <person name="Cepeda A.J."/>
            <person name="Yan W."/>
            <person name="Fan B."/>
            <person name="Jiang Y."/>
            <person name="Adhikari A."/>
            <person name="Zheng C.-J."/>
            <person name="Schuster L."/>
            <person name="Cowan T.M."/>
            <person name="Smanski M.J."/>
            <person name="Chevrette M.G."/>
            <person name="De Carvalho L.P.S."/>
            <person name="Shen B."/>
        </authorList>
    </citation>
    <scope>NUCLEOTIDE SEQUENCE [LARGE SCALE GENOMIC DNA]</scope>
    <source>
        <strain evidence="2 3">NPDC019626</strain>
    </source>
</reference>
<proteinExistence type="predicted"/>
<evidence type="ECO:0000256" key="1">
    <source>
        <dbReference type="SAM" id="MobiDB-lite"/>
    </source>
</evidence>
<sequence length="140" mass="15287">MKTVEIPGADDGTSKVTRLPRRPRRVAEEAGERRQKTWRSDRGSVYDPAPTKPVLRSELQRETGWWPVGPGTGRHRAPEDDLSSAEPGGSVVDLDALRRKRAGEDAPAADIRRTVKPRRIAKGASKRSGAEGEPDSGDPD</sequence>
<feature type="compositionally biased region" description="Basic and acidic residues" evidence="1">
    <location>
        <begin position="25"/>
        <end position="44"/>
    </location>
</feature>
<dbReference type="RefSeq" id="WP_396946070.1">
    <property type="nucleotide sequence ID" value="NZ_JBIRXV010000001.1"/>
</dbReference>
<accession>A0ABW7W7T6</accession>
<evidence type="ECO:0000313" key="2">
    <source>
        <dbReference type="EMBL" id="MFI2319055.1"/>
    </source>
</evidence>
<gene>
    <name evidence="2" type="ORF">ACH47G_01080</name>
</gene>